<dbReference type="PROSITE" id="PS51192">
    <property type="entry name" value="HELICASE_ATP_BIND_1"/>
    <property type="match status" value="1"/>
</dbReference>
<dbReference type="Gene3D" id="3.40.50.300">
    <property type="entry name" value="P-loop containing nucleotide triphosphate hydrolases"/>
    <property type="match status" value="2"/>
</dbReference>
<dbReference type="SUPFAM" id="SSF52540">
    <property type="entry name" value="P-loop containing nucleoside triphosphate hydrolases"/>
    <property type="match status" value="1"/>
</dbReference>
<dbReference type="InterPro" id="IPR001650">
    <property type="entry name" value="Helicase_C-like"/>
</dbReference>
<dbReference type="CDD" id="cd22289">
    <property type="entry name" value="RecQL4_SLD2_NTD"/>
    <property type="match status" value="1"/>
</dbReference>
<keyword evidence="15" id="KW-0539">Nucleus</keyword>
<comment type="catalytic activity">
    <reaction evidence="18">
        <text>ATP + H2O = ADP + phosphate + H(+)</text>
        <dbReference type="Rhea" id="RHEA:13065"/>
        <dbReference type="ChEBI" id="CHEBI:15377"/>
        <dbReference type="ChEBI" id="CHEBI:15378"/>
        <dbReference type="ChEBI" id="CHEBI:30616"/>
        <dbReference type="ChEBI" id="CHEBI:43474"/>
        <dbReference type="ChEBI" id="CHEBI:456216"/>
    </reaction>
</comment>
<dbReference type="GO" id="GO:0016787">
    <property type="term" value="F:hydrolase activity"/>
    <property type="evidence" value="ECO:0007669"/>
    <property type="project" value="UniProtKB-KW"/>
</dbReference>
<comment type="cofactor">
    <cofactor evidence="1">
        <name>Zn(2+)</name>
        <dbReference type="ChEBI" id="CHEBI:29105"/>
    </cofactor>
</comment>
<dbReference type="Pfam" id="PF00270">
    <property type="entry name" value="DEAD"/>
    <property type="match status" value="1"/>
</dbReference>
<comment type="similarity">
    <text evidence="4">Belongs to the helicase family. RecQ subfamily.</text>
</comment>
<dbReference type="GO" id="GO:0003677">
    <property type="term" value="F:DNA binding"/>
    <property type="evidence" value="ECO:0007669"/>
    <property type="project" value="UniProtKB-KW"/>
</dbReference>
<keyword evidence="11" id="KW-0862">Zinc</keyword>
<proteinExistence type="inferred from homology"/>
<evidence type="ECO:0000256" key="22">
    <source>
        <dbReference type="ARBA" id="ARBA00084018"/>
    </source>
</evidence>
<evidence type="ECO:0000256" key="21">
    <source>
        <dbReference type="ARBA" id="ARBA00078242"/>
    </source>
</evidence>
<dbReference type="CDD" id="cd18018">
    <property type="entry name" value="DEXHc_RecQ4-like"/>
    <property type="match status" value="1"/>
</dbReference>
<evidence type="ECO:0000256" key="18">
    <source>
        <dbReference type="ARBA" id="ARBA00049360"/>
    </source>
</evidence>
<dbReference type="EC" id="5.6.2.4" evidence="17"/>
<accession>A0A1J1IC05</accession>
<keyword evidence="8" id="KW-0547">Nucleotide-binding</keyword>
<reference evidence="26 27" key="1">
    <citation type="submission" date="2015-04" db="EMBL/GenBank/DDBJ databases">
        <authorList>
            <person name="Syromyatnikov M.Y."/>
            <person name="Popov V.N."/>
        </authorList>
    </citation>
    <scope>NUCLEOTIDE SEQUENCE [LARGE SCALE GENOMIC DNA]</scope>
</reference>
<evidence type="ECO:0000256" key="23">
    <source>
        <dbReference type="SAM" id="MobiDB-lite"/>
    </source>
</evidence>
<evidence type="ECO:0000256" key="19">
    <source>
        <dbReference type="ARBA" id="ARBA00074290"/>
    </source>
</evidence>
<comment type="subcellular location">
    <subcellularLocation>
        <location evidence="3">Cytoplasm</location>
    </subcellularLocation>
    <subcellularLocation>
        <location evidence="2">Nucleus</location>
    </subcellularLocation>
</comment>
<feature type="compositionally biased region" description="Basic and acidic residues" evidence="23">
    <location>
        <begin position="1240"/>
        <end position="1249"/>
    </location>
</feature>
<evidence type="ECO:0000256" key="9">
    <source>
        <dbReference type="ARBA" id="ARBA00022801"/>
    </source>
</evidence>
<evidence type="ECO:0000256" key="6">
    <source>
        <dbReference type="ARBA" id="ARBA00022553"/>
    </source>
</evidence>
<evidence type="ECO:0000256" key="3">
    <source>
        <dbReference type="ARBA" id="ARBA00004496"/>
    </source>
</evidence>
<dbReference type="Proteomes" id="UP000183832">
    <property type="component" value="Unassembled WGS sequence"/>
</dbReference>
<keyword evidence="13" id="KW-0238">DNA-binding</keyword>
<dbReference type="GO" id="GO:0046872">
    <property type="term" value="F:metal ion binding"/>
    <property type="evidence" value="ECO:0007669"/>
    <property type="project" value="UniProtKB-KW"/>
</dbReference>
<feature type="compositionally biased region" description="Basic and acidic residues" evidence="23">
    <location>
        <begin position="1183"/>
        <end position="1196"/>
    </location>
</feature>
<keyword evidence="7" id="KW-0479">Metal-binding</keyword>
<dbReference type="InterPro" id="IPR027417">
    <property type="entry name" value="P-loop_NTPase"/>
</dbReference>
<dbReference type="InterPro" id="IPR014001">
    <property type="entry name" value="Helicase_ATP-bd"/>
</dbReference>
<keyword evidence="5" id="KW-0963">Cytoplasm</keyword>
<dbReference type="GO" id="GO:0006260">
    <property type="term" value="P:DNA replication"/>
    <property type="evidence" value="ECO:0007669"/>
    <property type="project" value="InterPro"/>
</dbReference>
<dbReference type="GO" id="GO:0051276">
    <property type="term" value="P:chromosome organization"/>
    <property type="evidence" value="ECO:0007669"/>
    <property type="project" value="UniProtKB-ARBA"/>
</dbReference>
<dbReference type="GO" id="GO:0000724">
    <property type="term" value="P:double-strand break repair via homologous recombination"/>
    <property type="evidence" value="ECO:0007669"/>
    <property type="project" value="TreeGrafter"/>
</dbReference>
<keyword evidence="9" id="KW-0378">Hydrolase</keyword>
<evidence type="ECO:0000313" key="27">
    <source>
        <dbReference type="Proteomes" id="UP000183832"/>
    </source>
</evidence>
<evidence type="ECO:0000259" key="24">
    <source>
        <dbReference type="PROSITE" id="PS51192"/>
    </source>
</evidence>
<feature type="domain" description="Helicase ATP-binding" evidence="24">
    <location>
        <begin position="1494"/>
        <end position="1671"/>
    </location>
</feature>
<evidence type="ECO:0000256" key="11">
    <source>
        <dbReference type="ARBA" id="ARBA00022833"/>
    </source>
</evidence>
<dbReference type="FunFam" id="3.40.50.300:FF:000772">
    <property type="entry name" value="ATP-dependent DNA helicase Q4"/>
    <property type="match status" value="1"/>
</dbReference>
<name>A0A1J1IC05_9DIPT</name>
<comment type="catalytic activity">
    <reaction evidence="16">
        <text>Couples ATP hydrolysis with the unwinding of duplex DNA by translocating in the 3'-5' direction.</text>
        <dbReference type="EC" id="5.6.2.4"/>
    </reaction>
</comment>
<evidence type="ECO:0000256" key="16">
    <source>
        <dbReference type="ARBA" id="ARBA00034617"/>
    </source>
</evidence>
<evidence type="ECO:0000313" key="26">
    <source>
        <dbReference type="EMBL" id="CRK97815.1"/>
    </source>
</evidence>
<dbReference type="OrthoDB" id="18781at2759"/>
<dbReference type="GO" id="GO:0005737">
    <property type="term" value="C:cytoplasm"/>
    <property type="evidence" value="ECO:0007669"/>
    <property type="project" value="UniProtKB-SubCell"/>
</dbReference>
<dbReference type="Pfam" id="PF00271">
    <property type="entry name" value="Helicase_C"/>
    <property type="match status" value="1"/>
</dbReference>
<evidence type="ECO:0000256" key="20">
    <source>
        <dbReference type="ARBA" id="ARBA00076756"/>
    </source>
</evidence>
<evidence type="ECO:0000256" key="13">
    <source>
        <dbReference type="ARBA" id="ARBA00023125"/>
    </source>
</evidence>
<dbReference type="GO" id="GO:0005524">
    <property type="term" value="F:ATP binding"/>
    <property type="evidence" value="ECO:0007669"/>
    <property type="project" value="UniProtKB-KW"/>
</dbReference>
<dbReference type="FunFam" id="1.10.10.1460:FF:000001">
    <property type="entry name" value="DNA replication regulator Sld2"/>
    <property type="match status" value="1"/>
</dbReference>
<dbReference type="EMBL" id="CVRI01000047">
    <property type="protein sequence ID" value="CRK97815.1"/>
    <property type="molecule type" value="Genomic_DNA"/>
</dbReference>
<evidence type="ECO:0000256" key="1">
    <source>
        <dbReference type="ARBA" id="ARBA00001947"/>
    </source>
</evidence>
<feature type="compositionally biased region" description="Basic residues" evidence="23">
    <location>
        <begin position="1206"/>
        <end position="1220"/>
    </location>
</feature>
<dbReference type="InterPro" id="IPR057980">
    <property type="entry name" value="TPR_INTS8"/>
</dbReference>
<dbReference type="GO" id="GO:0005634">
    <property type="term" value="C:nucleus"/>
    <property type="evidence" value="ECO:0007669"/>
    <property type="project" value="UniProtKB-SubCell"/>
</dbReference>
<gene>
    <name evidence="26" type="ORF">CLUMA_CG011191</name>
</gene>
<evidence type="ECO:0000256" key="4">
    <source>
        <dbReference type="ARBA" id="ARBA00005446"/>
    </source>
</evidence>
<dbReference type="PANTHER" id="PTHR13710">
    <property type="entry name" value="DNA HELICASE RECQ FAMILY MEMBER"/>
    <property type="match status" value="1"/>
</dbReference>
<dbReference type="GO" id="GO:0043138">
    <property type="term" value="F:3'-5' DNA helicase activity"/>
    <property type="evidence" value="ECO:0007669"/>
    <property type="project" value="UniProtKB-EC"/>
</dbReference>
<organism evidence="26 27">
    <name type="scientific">Clunio marinus</name>
    <dbReference type="NCBI Taxonomy" id="568069"/>
    <lineage>
        <taxon>Eukaryota</taxon>
        <taxon>Metazoa</taxon>
        <taxon>Ecdysozoa</taxon>
        <taxon>Arthropoda</taxon>
        <taxon>Hexapoda</taxon>
        <taxon>Insecta</taxon>
        <taxon>Pterygota</taxon>
        <taxon>Neoptera</taxon>
        <taxon>Endopterygota</taxon>
        <taxon>Diptera</taxon>
        <taxon>Nematocera</taxon>
        <taxon>Chironomoidea</taxon>
        <taxon>Chironomidae</taxon>
        <taxon>Clunio</taxon>
    </lineage>
</organism>
<dbReference type="Gene3D" id="1.10.10.1460">
    <property type="match status" value="1"/>
</dbReference>
<dbReference type="STRING" id="568069.A0A1J1IC05"/>
<sequence>MEDIDSIKSAPMCEETVLWFEFLLKPELLEGFLKNEKEGSAHAISVMGEFLGISGNENPQQVNEINSPDSDSLNKCESLSLKLGRKQLALKILSLKVASYLNFNLEIFEKCLPIQKQIQLLSDLASVASGRLVNLPLSLVHEVPLSPEGNKAALNFALTLYHRWLLRAHVLRGNATRSKPFVHIMTTPDQPNNNSNPDDKFFAGIEPFTPSSIEFLNQIIDDPDPFRMLTFESFVPLKESSSKLEPYNGQKFDKSIIISKTELKAQIYYDLCAYNIFIKKYDIGKEMILLCRDNLNKLKQEHDGNLSSNRFCTVTDDDLRGYLLACGILDHKSTTLFQRFNESILNKSNDLETILNEDNFKREIPFIHRKTLEVEQDKSGNEYFKLLALNTIRFVLDTKNILTSDTTTLNLKENAKRLIFLKYFIQYSNDIHQKLSLNERFSIRNYLLNFLVTFSSNETEIKESKYFEKNEVEIFKKQKIGDPNIHPSGIGLLQDWNIPDVKNHNDILYSKILFGDLERKLVVCMSPKQIRKLLVELAKFNPQMPLWAINKNWFIPADVRIAVLNLKRGFLQDFAYILLGKSNELLQKKDYTTSISLLTELRSESKRPEWSNDMNVNKLGKLLDWEKFNIQIIQRLENYWPNKPPTIKDPWIVKLKQMVGGINNEMPRLEIIENSMFMLLNVNDWNSCLIPESNASLFTEICSIFSAMMVDMQQDTKNKNLLPRKREFWDFILPIFLNNSIQQQNQNPKRSQNNRRSSESPARFVASAMNISVFKQFLDKMRDSFAISILLSMLSKMHNLLKDDTNMELSIENFHLWPQSISNKNMDAKRNLAYENHKLTVKRWEREFQKKNKRIPSKDDIRDAPTEVRQSYKMYYKMKTEILSLELSGALEEEDTEISSTQPNSSSYFSSELEGFSESYNEVSHINESYDQSLTEERKVSAQDNQDYENYHNESINKDVWNEKLNKKKSMPHQNKKILPTLDGNKKKWSLMMEPITLKPLRNPRKPFSKNKLATSKSLVDFHENKETLPDLETILLQKTRSKMLPELKKIESTSVQIKNSVNDGWLERNTITVLSSLSHSEISKTSSSLTNTSSFGLSNLNLKSFASSSSLICRENSTEIKFHASNESENEIIGNSDDEDLGALKSPPLLPVAKKRRLSTENLLESPKKESSLPEKSQTLETIKEFNDSKDHSNDSEIESNSPVMKRKRSMLTRSKKGISKITEKAKKIFKQSKKSSKKMKDETSEERKEDEEEEINFMIDSDPKSLTTVPRVSQKELNMTEKIFNNYVNQANTMPSTSNNTRTIIDSKTAAKKEILKKKIAAGTLNDNFVSVNLKKKVFVRGKKAFSFSKYKKTMWKIHSTKPDTMPSTSNEIWKMIDEESDDDEEFDDMEELDEILKCDKENRDRNSELINHPDEATVSVNSKVYIGQKIPEDFLKRSGILDEMCGSFNTEINPVYKLNSDGTLPATPKEVFEALNMFGFKEFRCGQEQAIMRVLCGMSTLVTLSTGSGKSLCYQLPAFLYRKVKQCITLVISPLVSLMEDQVHGIPDFLNAQCLHTNQTPKQRLMTMEAIKSGKVEILLVSPEAVVAGEKSTGFGSLLRQLPPIAFACIDEAHCVSQWSHNFRPSYLMICRVLREKLGVKTVLGLTATATLQTRESIVHHLSIPDGINGIISDIPLPNNLILTISKDENRDQALMSLLRSERFSSLQSIIVYCTRRDECERIAGFLRTYLAQENSQEMPKTFDKKENHKKRKRNNLFAEAYHAGLAPYRRRSIQNHFMCGDLRVVVATIAFGMGINKSNIRGIIHYNMPKSFESYVQEVGRAGRDGKEAHCHVFLDSKGNDLCELRRHIYSNSIDRHVIRKLLRKVFVPCSCSQSQTRSNQKSRCCPGHEVCFSIDQTVQLLDIPQENISTLLCYLELHEQCYIKVLIDVAAAICWDSGVVKYQLKQLEWTVVNGASKRSSITVTFSDLGFRIRSPGDLTDEELDSALDSLEKRTSSQEKTQLIQFQLIYLPSSEKNTTDCLDSRELKQKTESKTAIHSST</sequence>
<feature type="compositionally biased region" description="Basic residues" evidence="23">
    <location>
        <begin position="1229"/>
        <end position="1239"/>
    </location>
</feature>
<keyword evidence="14" id="KW-0413">Isomerase</keyword>
<dbReference type="SMART" id="SM00490">
    <property type="entry name" value="HELICc"/>
    <property type="match status" value="1"/>
</dbReference>
<evidence type="ECO:0000256" key="14">
    <source>
        <dbReference type="ARBA" id="ARBA00023235"/>
    </source>
</evidence>
<dbReference type="Pfam" id="PF25756">
    <property type="entry name" value="TPR_INTS8"/>
    <property type="match status" value="1"/>
</dbReference>
<evidence type="ECO:0000256" key="5">
    <source>
        <dbReference type="ARBA" id="ARBA00022490"/>
    </source>
</evidence>
<feature type="region of interest" description="Disordered" evidence="23">
    <location>
        <begin position="1156"/>
        <end position="1256"/>
    </location>
</feature>
<dbReference type="PROSITE" id="PS51194">
    <property type="entry name" value="HELICASE_CTER"/>
    <property type="match status" value="1"/>
</dbReference>
<keyword evidence="12" id="KW-0067">ATP-binding</keyword>
<dbReference type="GO" id="GO:0005694">
    <property type="term" value="C:chromosome"/>
    <property type="evidence" value="ECO:0007669"/>
    <property type="project" value="TreeGrafter"/>
</dbReference>
<dbReference type="SMART" id="SM00487">
    <property type="entry name" value="DEXDc"/>
    <property type="match status" value="1"/>
</dbReference>
<evidence type="ECO:0000256" key="8">
    <source>
        <dbReference type="ARBA" id="ARBA00022741"/>
    </source>
</evidence>
<dbReference type="Pfam" id="PF11719">
    <property type="entry name" value="Drc1-Sld2"/>
    <property type="match status" value="1"/>
</dbReference>
<feature type="domain" description="Helicase C-terminal" evidence="25">
    <location>
        <begin position="1694"/>
        <end position="1871"/>
    </location>
</feature>
<dbReference type="GO" id="GO:0009378">
    <property type="term" value="F:four-way junction helicase activity"/>
    <property type="evidence" value="ECO:0007669"/>
    <property type="project" value="TreeGrafter"/>
</dbReference>
<keyword evidence="27" id="KW-1185">Reference proteome</keyword>
<evidence type="ECO:0000256" key="10">
    <source>
        <dbReference type="ARBA" id="ARBA00022806"/>
    </source>
</evidence>
<evidence type="ECO:0000256" key="17">
    <source>
        <dbReference type="ARBA" id="ARBA00034808"/>
    </source>
</evidence>
<dbReference type="InterPro" id="IPR021110">
    <property type="entry name" value="DNA_rep_checkpnt_protein"/>
</dbReference>
<dbReference type="FunFam" id="3.40.50.300:FF:001084">
    <property type="entry name" value="RecQ like helicase 4"/>
    <property type="match status" value="1"/>
</dbReference>
<evidence type="ECO:0000256" key="7">
    <source>
        <dbReference type="ARBA" id="ARBA00022723"/>
    </source>
</evidence>
<keyword evidence="6" id="KW-0597">Phosphoprotein</keyword>
<keyword evidence="10" id="KW-0347">Helicase</keyword>
<evidence type="ECO:0000259" key="25">
    <source>
        <dbReference type="PROSITE" id="PS51194"/>
    </source>
</evidence>
<evidence type="ECO:0000256" key="2">
    <source>
        <dbReference type="ARBA" id="ARBA00004123"/>
    </source>
</evidence>
<evidence type="ECO:0000256" key="12">
    <source>
        <dbReference type="ARBA" id="ARBA00022840"/>
    </source>
</evidence>
<protein>
    <recommendedName>
        <fullName evidence="19">ATP-dependent DNA helicase Q4</fullName>
        <ecNumber evidence="17">5.6.2.4</ecNumber>
    </recommendedName>
    <alternativeName>
        <fullName evidence="20">DNA 3'-5' helicase RecQ4</fullName>
    </alternativeName>
    <alternativeName>
        <fullName evidence="21">DNA helicase, RecQ-like type 4</fullName>
    </alternativeName>
    <alternativeName>
        <fullName evidence="22">RecQ protein-like 4</fullName>
    </alternativeName>
</protein>
<dbReference type="PANTHER" id="PTHR13710:SF108">
    <property type="entry name" value="ATP-DEPENDENT DNA HELICASE Q4"/>
    <property type="match status" value="1"/>
</dbReference>
<dbReference type="InterPro" id="IPR011545">
    <property type="entry name" value="DEAD/DEAH_box_helicase_dom"/>
</dbReference>
<evidence type="ECO:0000256" key="15">
    <source>
        <dbReference type="ARBA" id="ARBA00023242"/>
    </source>
</evidence>